<dbReference type="PROSITE" id="PS51482">
    <property type="entry name" value="DEGV"/>
    <property type="match status" value="1"/>
</dbReference>
<dbReference type="GO" id="GO:0008289">
    <property type="term" value="F:lipid binding"/>
    <property type="evidence" value="ECO:0007669"/>
    <property type="project" value="UniProtKB-KW"/>
</dbReference>
<evidence type="ECO:0000313" key="3">
    <source>
        <dbReference type="Proteomes" id="UP000288812"/>
    </source>
</evidence>
<organism evidence="2 3">
    <name type="scientific">Anaerosphaera multitolerans</name>
    <dbReference type="NCBI Taxonomy" id="2487351"/>
    <lineage>
        <taxon>Bacteria</taxon>
        <taxon>Bacillati</taxon>
        <taxon>Bacillota</taxon>
        <taxon>Tissierellia</taxon>
        <taxon>Tissierellales</taxon>
        <taxon>Peptoniphilaceae</taxon>
        <taxon>Anaerosphaera</taxon>
    </lineage>
</organism>
<reference evidence="2 3" key="1">
    <citation type="submission" date="2018-11" db="EMBL/GenBank/DDBJ databases">
        <title>Genome sequencing and assembly of Anaerosphaera sp. nov., GS7-6-2.</title>
        <authorList>
            <person name="Rettenmaier R."/>
            <person name="Liebl W."/>
            <person name="Zverlov V."/>
        </authorList>
    </citation>
    <scope>NUCLEOTIDE SEQUENCE [LARGE SCALE GENOMIC DNA]</scope>
    <source>
        <strain evidence="2 3">GS7-6-2</strain>
    </source>
</reference>
<dbReference type="NCBIfam" id="TIGR00762">
    <property type="entry name" value="DegV"/>
    <property type="match status" value="1"/>
</dbReference>
<dbReference type="RefSeq" id="WP_127722536.1">
    <property type="nucleotide sequence ID" value="NZ_RLIH01000001.1"/>
</dbReference>
<evidence type="ECO:0000313" key="2">
    <source>
        <dbReference type="EMBL" id="RVU55635.1"/>
    </source>
</evidence>
<dbReference type="SUPFAM" id="SSF82549">
    <property type="entry name" value="DAK1/DegV-like"/>
    <property type="match status" value="1"/>
</dbReference>
<dbReference type="Pfam" id="PF02645">
    <property type="entry name" value="DegV"/>
    <property type="match status" value="1"/>
</dbReference>
<dbReference type="InterPro" id="IPR050270">
    <property type="entry name" value="DegV_domain_contain"/>
</dbReference>
<comment type="caution">
    <text evidence="2">The sequence shown here is derived from an EMBL/GenBank/DDBJ whole genome shotgun (WGS) entry which is preliminary data.</text>
</comment>
<gene>
    <name evidence="2" type="ORF">EF514_00005</name>
</gene>
<protein>
    <submittedName>
        <fullName evidence="2">DegV family protein</fullName>
    </submittedName>
</protein>
<keyword evidence="3" id="KW-1185">Reference proteome</keyword>
<dbReference type="Proteomes" id="UP000288812">
    <property type="component" value="Unassembled WGS sequence"/>
</dbReference>
<dbReference type="EMBL" id="RLIH01000001">
    <property type="protein sequence ID" value="RVU55635.1"/>
    <property type="molecule type" value="Genomic_DNA"/>
</dbReference>
<proteinExistence type="predicted"/>
<dbReference type="InterPro" id="IPR043168">
    <property type="entry name" value="DegV_C"/>
</dbReference>
<dbReference type="Gene3D" id="3.30.1180.10">
    <property type="match status" value="1"/>
</dbReference>
<accession>A0A437S942</accession>
<name>A0A437S942_9FIRM</name>
<dbReference type="OrthoDB" id="9780660at2"/>
<dbReference type="PANTHER" id="PTHR33434:SF2">
    <property type="entry name" value="FATTY ACID-BINDING PROTEIN TM_1468"/>
    <property type="match status" value="1"/>
</dbReference>
<keyword evidence="1" id="KW-0446">Lipid-binding</keyword>
<evidence type="ECO:0000256" key="1">
    <source>
        <dbReference type="ARBA" id="ARBA00023121"/>
    </source>
</evidence>
<dbReference type="Gene3D" id="3.40.50.10170">
    <property type="match status" value="1"/>
</dbReference>
<sequence>MKVKIIADSGCDLPKEVVEKFDIDILNIIVTNKGIEYRDGLDLKNTELFKKQRLGEDFKTAQIPMYDYLTSFEKAAEEGDFIYISLSSGITGGYSNSLLAIESIKEKYPNREMVSIDSQSASVGFGLVTYYAAMAAKNGADFNELVELLDFLVKNIKHIFTVSDMEYLYRGGRVSRTARSVGKLLNIRPLIDVTDKKLQVKELSRGNHKAYKRMLEIIKTSIEKSRSYDYIFPIYGEEITAIEPFLKLLEENLVINIMPQQLGCAIGAHTGPDIAGAGYLDKEIPEKFHKYLE</sequence>
<dbReference type="AlphaFoldDB" id="A0A437S942"/>
<dbReference type="PANTHER" id="PTHR33434">
    <property type="entry name" value="DEGV DOMAIN-CONTAINING PROTEIN DR_1986-RELATED"/>
    <property type="match status" value="1"/>
</dbReference>
<dbReference type="InterPro" id="IPR003797">
    <property type="entry name" value="DegV"/>
</dbReference>